<dbReference type="InterPro" id="IPR050117">
    <property type="entry name" value="MAPK"/>
</dbReference>
<dbReference type="InterPro" id="IPR017441">
    <property type="entry name" value="Protein_kinase_ATP_BS"/>
</dbReference>
<feature type="binding site" evidence="6">
    <location>
        <position position="126"/>
    </location>
    <ligand>
        <name>ATP</name>
        <dbReference type="ChEBI" id="CHEBI:30616"/>
    </ligand>
</feature>
<keyword evidence="4 9" id="KW-0418">Kinase</keyword>
<gene>
    <name evidence="9" type="ORF">AWRI3578_g3407</name>
</gene>
<comment type="caution">
    <text evidence="9">The sequence shown here is derived from an EMBL/GenBank/DDBJ whole genome shotgun (WGS) entry which is preliminary data.</text>
</comment>
<dbReference type="PROSITE" id="PS50011">
    <property type="entry name" value="PROTEIN_KINASE_DOM"/>
    <property type="match status" value="1"/>
</dbReference>
<keyword evidence="3 6" id="KW-0547">Nucleotide-binding</keyword>
<keyword evidence="5 6" id="KW-0067">ATP-binding</keyword>
<dbReference type="GO" id="GO:0004674">
    <property type="term" value="F:protein serine/threonine kinase activity"/>
    <property type="evidence" value="ECO:0007669"/>
    <property type="project" value="UniProtKB-KW"/>
</dbReference>
<reference evidence="10" key="1">
    <citation type="journal article" date="2016" name="Genome Announc.">
        <title>Genome sequences of three species of Hanseniaspora isolated from spontaneous wine fermentations.</title>
        <authorList>
            <person name="Sternes P.R."/>
            <person name="Lee D."/>
            <person name="Kutyna D.R."/>
            <person name="Borneman A.R."/>
        </authorList>
    </citation>
    <scope>NUCLEOTIDE SEQUENCE [LARGE SCALE GENOMIC DNA]</scope>
    <source>
        <strain evidence="10">AWRI3578</strain>
    </source>
</reference>
<dbReference type="AlphaFoldDB" id="A0A1E5R626"/>
<evidence type="ECO:0000256" key="1">
    <source>
        <dbReference type="ARBA" id="ARBA00022527"/>
    </source>
</evidence>
<evidence type="ECO:0000256" key="6">
    <source>
        <dbReference type="PROSITE-ProRule" id="PRU10141"/>
    </source>
</evidence>
<feature type="domain" description="Protein kinase" evidence="8">
    <location>
        <begin position="96"/>
        <end position="395"/>
    </location>
</feature>
<dbReference type="PROSITE" id="PS00107">
    <property type="entry name" value="PROTEIN_KINASE_ATP"/>
    <property type="match status" value="1"/>
</dbReference>
<sequence>MATYNDNIISNVFQKNNNINVDFKAPIQKQKKSSSTLNSKKKKVINSDTVYQDDENNLDYVLNKSMDDSASKRNSLNKKKEMKLYPKYGFKVSPNYTIKEVIGKGSYGTVAAAVETSYGAQVAIKKVTNIFTRDILLKRAIRELKFMRYFKGHKNIVNLLDLEIVFDKAYDGLYCYQEMIDYDLARVIHSSVQLSEFHIQNFFYQIMCGLKYIHSADVIHRDLKPGNILCSIQGTLKICDFGLARGINEDLFEKIKSETGKQSHITSYVATRWYRAPELMLCRKKYSKAVDIWACGCILAEFYGRKPIFMGNDQMHQIVEILKVLGTPKSETIMKYGSSVAVEIFSIPKPQYGKMPWKTVYPFAGDKGLDLVEKMLKWDPDQRLDCDEVLNHSFFKDVRNEKEESVCPYGAFDFEYEHHVTSMNDLTKLLFKEVEEFKKIKANIYV</sequence>
<dbReference type="InterPro" id="IPR008271">
    <property type="entry name" value="Ser/Thr_kinase_AS"/>
</dbReference>
<dbReference type="InterPro" id="IPR011009">
    <property type="entry name" value="Kinase-like_dom_sf"/>
</dbReference>
<dbReference type="PANTHER" id="PTHR24055">
    <property type="entry name" value="MITOGEN-ACTIVATED PROTEIN KINASE"/>
    <property type="match status" value="1"/>
</dbReference>
<dbReference type="Proteomes" id="UP000095605">
    <property type="component" value="Unassembled WGS sequence"/>
</dbReference>
<dbReference type="Gene3D" id="3.30.200.20">
    <property type="entry name" value="Phosphorylase Kinase, domain 1"/>
    <property type="match status" value="1"/>
</dbReference>
<dbReference type="Gene3D" id="1.10.510.10">
    <property type="entry name" value="Transferase(Phosphotransferase) domain 1"/>
    <property type="match status" value="1"/>
</dbReference>
<dbReference type="FunFam" id="1.10.510.10:FF:000040">
    <property type="entry name" value="Mitogen-activated protein kinase"/>
    <property type="match status" value="1"/>
</dbReference>
<evidence type="ECO:0000256" key="4">
    <source>
        <dbReference type="ARBA" id="ARBA00022777"/>
    </source>
</evidence>
<dbReference type="Pfam" id="PF00069">
    <property type="entry name" value="Pkinase"/>
    <property type="match status" value="1"/>
</dbReference>
<evidence type="ECO:0000313" key="9">
    <source>
        <dbReference type="EMBL" id="OEJ82365.1"/>
    </source>
</evidence>
<dbReference type="PROSITE" id="PS00108">
    <property type="entry name" value="PROTEIN_KINASE_ST"/>
    <property type="match status" value="1"/>
</dbReference>
<dbReference type="GO" id="GO:0005524">
    <property type="term" value="F:ATP binding"/>
    <property type="evidence" value="ECO:0007669"/>
    <property type="project" value="UniProtKB-UniRule"/>
</dbReference>
<evidence type="ECO:0000256" key="7">
    <source>
        <dbReference type="RuleBase" id="RU000304"/>
    </source>
</evidence>
<comment type="similarity">
    <text evidence="7">Belongs to the protein kinase superfamily.</text>
</comment>
<evidence type="ECO:0000259" key="8">
    <source>
        <dbReference type="PROSITE" id="PS50011"/>
    </source>
</evidence>
<evidence type="ECO:0000256" key="2">
    <source>
        <dbReference type="ARBA" id="ARBA00022679"/>
    </source>
</evidence>
<dbReference type="InterPro" id="IPR000719">
    <property type="entry name" value="Prot_kinase_dom"/>
</dbReference>
<dbReference type="GO" id="GO:0009272">
    <property type="term" value="P:fungal-type cell wall biogenesis"/>
    <property type="evidence" value="ECO:0007669"/>
    <property type="project" value="UniProtKB-ARBA"/>
</dbReference>
<keyword evidence="10" id="KW-1185">Reference proteome</keyword>
<evidence type="ECO:0000256" key="5">
    <source>
        <dbReference type="ARBA" id="ARBA00022840"/>
    </source>
</evidence>
<proteinExistence type="inferred from homology"/>
<name>A0A1E5R626_9ASCO</name>
<protein>
    <submittedName>
        <fullName evidence="9">Sporulation-specific mitogen-activated protein kinase SMK1</fullName>
    </submittedName>
</protein>
<keyword evidence="2" id="KW-0808">Transferase</keyword>
<dbReference type="SMART" id="SM00220">
    <property type="entry name" value="S_TKc"/>
    <property type="match status" value="1"/>
</dbReference>
<organism evidence="9 10">
    <name type="scientific">Hanseniaspora opuntiae</name>
    <dbReference type="NCBI Taxonomy" id="211096"/>
    <lineage>
        <taxon>Eukaryota</taxon>
        <taxon>Fungi</taxon>
        <taxon>Dikarya</taxon>
        <taxon>Ascomycota</taxon>
        <taxon>Saccharomycotina</taxon>
        <taxon>Saccharomycetes</taxon>
        <taxon>Saccharomycodales</taxon>
        <taxon>Saccharomycodaceae</taxon>
        <taxon>Hanseniaspora</taxon>
    </lineage>
</organism>
<dbReference type="EMBL" id="LPNL01000008">
    <property type="protein sequence ID" value="OEJ82365.1"/>
    <property type="molecule type" value="Genomic_DNA"/>
</dbReference>
<dbReference type="SUPFAM" id="SSF56112">
    <property type="entry name" value="Protein kinase-like (PK-like)"/>
    <property type="match status" value="1"/>
</dbReference>
<dbReference type="OrthoDB" id="192887at2759"/>
<accession>A0A1E5R626</accession>
<keyword evidence="1 7" id="KW-0723">Serine/threonine-protein kinase</keyword>
<evidence type="ECO:0000313" key="10">
    <source>
        <dbReference type="Proteomes" id="UP000095605"/>
    </source>
</evidence>
<evidence type="ECO:0000256" key="3">
    <source>
        <dbReference type="ARBA" id="ARBA00022741"/>
    </source>
</evidence>